<dbReference type="GO" id="GO:0005737">
    <property type="term" value="C:cytoplasm"/>
    <property type="evidence" value="ECO:0007669"/>
    <property type="project" value="TreeGrafter"/>
</dbReference>
<dbReference type="InterPro" id="IPR013087">
    <property type="entry name" value="Znf_C2H2_type"/>
</dbReference>
<name>A0AAV2TTT2_CALDB</name>
<evidence type="ECO:0000313" key="4">
    <source>
        <dbReference type="EMBL" id="CAL5140171.1"/>
    </source>
</evidence>
<dbReference type="GO" id="GO:0005634">
    <property type="term" value="C:nucleus"/>
    <property type="evidence" value="ECO:0007669"/>
    <property type="project" value="TreeGrafter"/>
</dbReference>
<feature type="compositionally biased region" description="Polar residues" evidence="2">
    <location>
        <begin position="29"/>
        <end position="41"/>
    </location>
</feature>
<dbReference type="SMART" id="SM00355">
    <property type="entry name" value="ZnF_C2H2"/>
    <property type="match status" value="3"/>
</dbReference>
<keyword evidence="1" id="KW-0479">Metal-binding</keyword>
<accession>A0AAV2TTT2</accession>
<feature type="region of interest" description="Disordered" evidence="2">
    <location>
        <begin position="1"/>
        <end position="99"/>
    </location>
</feature>
<dbReference type="Gene3D" id="3.30.160.60">
    <property type="entry name" value="Classic Zinc Finger"/>
    <property type="match status" value="2"/>
</dbReference>
<dbReference type="GO" id="GO:0045165">
    <property type="term" value="P:cell fate commitment"/>
    <property type="evidence" value="ECO:0007669"/>
    <property type="project" value="TreeGrafter"/>
</dbReference>
<keyword evidence="1" id="KW-0863">Zinc-finger</keyword>
<feature type="region of interest" description="Disordered" evidence="2">
    <location>
        <begin position="757"/>
        <end position="815"/>
    </location>
</feature>
<feature type="domain" description="C2H2-type" evidence="3">
    <location>
        <begin position="677"/>
        <end position="704"/>
    </location>
</feature>
<gene>
    <name evidence="4" type="ORF">CDAUBV1_LOCUS15348</name>
</gene>
<protein>
    <recommendedName>
        <fullName evidence="3">C2H2-type domain-containing protein</fullName>
    </recommendedName>
</protein>
<keyword evidence="1" id="KW-0862">Zinc</keyword>
<feature type="region of interest" description="Disordered" evidence="2">
    <location>
        <begin position="592"/>
        <end position="615"/>
    </location>
</feature>
<evidence type="ECO:0000313" key="5">
    <source>
        <dbReference type="Proteomes" id="UP001497525"/>
    </source>
</evidence>
<evidence type="ECO:0000256" key="2">
    <source>
        <dbReference type="SAM" id="MobiDB-lite"/>
    </source>
</evidence>
<feature type="domain" description="C2H2-type" evidence="3">
    <location>
        <begin position="651"/>
        <end position="679"/>
    </location>
</feature>
<comment type="caution">
    <text evidence="4">The sequence shown here is derived from an EMBL/GenBank/DDBJ whole genome shotgun (WGS) entry which is preliminary data.</text>
</comment>
<dbReference type="GO" id="GO:0006357">
    <property type="term" value="P:regulation of transcription by RNA polymerase II"/>
    <property type="evidence" value="ECO:0007669"/>
    <property type="project" value="TreeGrafter"/>
</dbReference>
<dbReference type="InterPro" id="IPR036236">
    <property type="entry name" value="Znf_C2H2_sf"/>
</dbReference>
<dbReference type="PANTHER" id="PTHR16515">
    <property type="entry name" value="PR DOMAIN ZINC FINGER PROTEIN"/>
    <property type="match status" value="1"/>
</dbReference>
<organism evidence="4 5">
    <name type="scientific">Calicophoron daubneyi</name>
    <name type="common">Rumen fluke</name>
    <name type="synonym">Paramphistomum daubneyi</name>
    <dbReference type="NCBI Taxonomy" id="300641"/>
    <lineage>
        <taxon>Eukaryota</taxon>
        <taxon>Metazoa</taxon>
        <taxon>Spiralia</taxon>
        <taxon>Lophotrochozoa</taxon>
        <taxon>Platyhelminthes</taxon>
        <taxon>Trematoda</taxon>
        <taxon>Digenea</taxon>
        <taxon>Plagiorchiida</taxon>
        <taxon>Pronocephalata</taxon>
        <taxon>Paramphistomoidea</taxon>
        <taxon>Paramphistomidae</taxon>
        <taxon>Calicophoron</taxon>
    </lineage>
</organism>
<dbReference type="PROSITE" id="PS00028">
    <property type="entry name" value="ZINC_FINGER_C2H2_1"/>
    <property type="match status" value="3"/>
</dbReference>
<dbReference type="Pfam" id="PF00096">
    <property type="entry name" value="zf-C2H2"/>
    <property type="match status" value="2"/>
</dbReference>
<dbReference type="GO" id="GO:0008270">
    <property type="term" value="F:zinc ion binding"/>
    <property type="evidence" value="ECO:0007669"/>
    <property type="project" value="UniProtKB-KW"/>
</dbReference>
<dbReference type="PROSITE" id="PS50157">
    <property type="entry name" value="ZINC_FINGER_C2H2_2"/>
    <property type="match status" value="3"/>
</dbReference>
<dbReference type="GO" id="GO:0000978">
    <property type="term" value="F:RNA polymerase II cis-regulatory region sequence-specific DNA binding"/>
    <property type="evidence" value="ECO:0007669"/>
    <property type="project" value="TreeGrafter"/>
</dbReference>
<dbReference type="AlphaFoldDB" id="A0AAV2TTT2"/>
<dbReference type="InterPro" id="IPR050331">
    <property type="entry name" value="Zinc_finger"/>
</dbReference>
<evidence type="ECO:0000256" key="1">
    <source>
        <dbReference type="PROSITE-ProRule" id="PRU00042"/>
    </source>
</evidence>
<dbReference type="PANTHER" id="PTHR16515:SF59">
    <property type="entry name" value="PR DOMAIN ZINC FINGER PROTEIN 1"/>
    <property type="match status" value="1"/>
</dbReference>
<feature type="domain" description="C2H2-type" evidence="3">
    <location>
        <begin position="705"/>
        <end position="733"/>
    </location>
</feature>
<dbReference type="EMBL" id="CAXLJL010000711">
    <property type="protein sequence ID" value="CAL5140171.1"/>
    <property type="molecule type" value="Genomic_DNA"/>
</dbReference>
<dbReference type="SUPFAM" id="SSF57667">
    <property type="entry name" value="beta-beta-alpha zinc fingers"/>
    <property type="match status" value="2"/>
</dbReference>
<dbReference type="GO" id="GO:0003700">
    <property type="term" value="F:DNA-binding transcription factor activity"/>
    <property type="evidence" value="ECO:0007669"/>
    <property type="project" value="TreeGrafter"/>
</dbReference>
<evidence type="ECO:0000259" key="3">
    <source>
        <dbReference type="PROSITE" id="PS50157"/>
    </source>
</evidence>
<sequence>MLMSFTPRVRDPGPMTSTPNKPFIPIRLTNGTPNGNHSPVSEPSGRENGGSLSPPTSKPSPCSTGVEDEGIEEHSSTGVKMDVDKSPESSEANAGHNLAGYRTIQNQLDEEPNDLRRRLLSALTDIIPHRNKLSVRLLVNYKIDDKDSECLVIDETLCRRPTNGISGSHPSSAATSLGTEIAEPIMNHISHAEADDHIPCKIKKRGRGPLDSNVLDLSVHSDGEDNGHTRSVKNCKESLYDASEIKTNSKVQISSSSEVKIQPELVVAKVTKAGTEGNMVNPTISLPSSIGVKTEGNGTQNGPAVITTSGLPFVDTSLLALLPLLQQQQQQQQVQLQQQQHQQQQLQQRLWASQKIQPIPQGLNSNPVSNPTEIAENVLLRELQALIQANSANSQANTPSVNIRSTEALSSIMNNTTATLLTSSASPSVSTPSLVGFPLFNPFTTDQMTAVQALLPSPSLLSTSLSTPNFTSLNLGSATLLNLKDKTTGLETVGIMPAGKTLPQPVANLLSQINIPQSNSLSFRTLSTLSHLFNPGNSDSSLNSSTISNNSNNKSIISNAQGLNVGLNLPAAVSLEDGSAKSEDIVTPLMTSANNNAPSLSFPTPTSDQTMGNSNSPVQSMSVDGGGVLSNGSYNSNQFMFGRRLAHSRRFTCNQCRKNFGSLAELNRHTLEAHNSFKCTICSAHFTQRSNLQRHSLKHVGFKPFTCNLCRKEYYRKDHLVRHIEVTHPNHDPKMNITVHLTSSECLDYLDRIHAGKQTPSPDNMEIQGPALGDCMQDGEEEQPLKIEESELNSGEANIEPNMDSNSENQVAESV</sequence>
<proteinExistence type="predicted"/>
<reference evidence="4" key="1">
    <citation type="submission" date="2024-06" db="EMBL/GenBank/DDBJ databases">
        <authorList>
            <person name="Liu X."/>
            <person name="Lenzi L."/>
            <person name="Haldenby T S."/>
            <person name="Uol C."/>
        </authorList>
    </citation>
    <scope>NUCLEOTIDE SEQUENCE</scope>
</reference>
<feature type="compositionally biased region" description="Polar residues" evidence="2">
    <location>
        <begin position="803"/>
        <end position="815"/>
    </location>
</feature>
<dbReference type="Proteomes" id="UP001497525">
    <property type="component" value="Unassembled WGS sequence"/>
</dbReference>
<feature type="compositionally biased region" description="Low complexity" evidence="2">
    <location>
        <begin position="51"/>
        <end position="63"/>
    </location>
</feature>